<evidence type="ECO:0000313" key="10">
    <source>
        <dbReference type="Proteomes" id="UP000019241"/>
    </source>
</evidence>
<dbReference type="Proteomes" id="UP000019241">
    <property type="component" value="Unassembled WGS sequence"/>
</dbReference>
<evidence type="ECO:0000256" key="3">
    <source>
        <dbReference type="ARBA" id="ARBA00022448"/>
    </source>
</evidence>
<evidence type="ECO:0000256" key="6">
    <source>
        <dbReference type="ARBA" id="ARBA00022989"/>
    </source>
</evidence>
<keyword evidence="6 8" id="KW-1133">Transmembrane helix</keyword>
<dbReference type="PANTHER" id="PTHR36838:SF1">
    <property type="entry name" value="SLR1864 PROTEIN"/>
    <property type="match status" value="1"/>
</dbReference>
<sequence>MGFALIIRLLVSPIIAFGIAFFLPVDTMTKQIMILLAAMPTAANTTLMAVQFDTKPDLVSSATFISTVLSIITLPIVLALVHFVV</sequence>
<comment type="subcellular location">
    <subcellularLocation>
        <location evidence="1">Cell membrane</location>
        <topology evidence="1">Multi-pass membrane protein</topology>
    </subcellularLocation>
</comment>
<keyword evidence="4" id="KW-1003">Cell membrane</keyword>
<dbReference type="GO" id="GO:0005886">
    <property type="term" value="C:plasma membrane"/>
    <property type="evidence" value="ECO:0007669"/>
    <property type="project" value="UniProtKB-SubCell"/>
</dbReference>
<dbReference type="AlphaFoldDB" id="W7DVM3"/>
<evidence type="ECO:0000313" key="9">
    <source>
        <dbReference type="EMBL" id="EUJ51892.1"/>
    </source>
</evidence>
<dbReference type="PANTHER" id="PTHR36838">
    <property type="entry name" value="AUXIN EFFLUX CARRIER FAMILY PROTEIN"/>
    <property type="match status" value="1"/>
</dbReference>
<feature type="transmembrane region" description="Helical" evidence="8">
    <location>
        <begin position="6"/>
        <end position="25"/>
    </location>
</feature>
<dbReference type="Pfam" id="PF03547">
    <property type="entry name" value="Mem_trans"/>
    <property type="match status" value="1"/>
</dbReference>
<evidence type="ECO:0000256" key="8">
    <source>
        <dbReference type="SAM" id="Phobius"/>
    </source>
</evidence>
<comment type="caution">
    <text evidence="9">The sequence shown here is derived from an EMBL/GenBank/DDBJ whole genome shotgun (WGS) entry which is preliminary data.</text>
</comment>
<accession>W7DVM3</accession>
<evidence type="ECO:0000256" key="1">
    <source>
        <dbReference type="ARBA" id="ARBA00004651"/>
    </source>
</evidence>
<gene>
    <name evidence="9" type="ORF">MCOL2_14813</name>
</gene>
<dbReference type="EMBL" id="AODM01000050">
    <property type="protein sequence ID" value="EUJ51892.1"/>
    <property type="molecule type" value="Genomic_DNA"/>
</dbReference>
<dbReference type="InterPro" id="IPR004776">
    <property type="entry name" value="Mem_transp_PIN-like"/>
</dbReference>
<keyword evidence="7 8" id="KW-0472">Membrane</keyword>
<comment type="similarity">
    <text evidence="2">Belongs to the auxin efflux carrier (TC 2.A.69) family.</text>
</comment>
<feature type="transmembrane region" description="Helical" evidence="8">
    <location>
        <begin position="32"/>
        <end position="52"/>
    </location>
</feature>
<dbReference type="PATRIC" id="fig|1265822.4.peg.3008"/>
<dbReference type="InterPro" id="IPR038770">
    <property type="entry name" value="Na+/solute_symporter_sf"/>
</dbReference>
<protein>
    <submittedName>
        <fullName evidence="9">Uncharacterized protein</fullName>
    </submittedName>
</protein>
<dbReference type="Gene3D" id="1.20.1530.20">
    <property type="match status" value="1"/>
</dbReference>
<evidence type="ECO:0000256" key="2">
    <source>
        <dbReference type="ARBA" id="ARBA00010145"/>
    </source>
</evidence>
<evidence type="ECO:0000256" key="5">
    <source>
        <dbReference type="ARBA" id="ARBA00022692"/>
    </source>
</evidence>
<organism evidence="9 10">
    <name type="scientific">Listeria fleischmannii FSL S10-1203</name>
    <dbReference type="NCBI Taxonomy" id="1265822"/>
    <lineage>
        <taxon>Bacteria</taxon>
        <taxon>Bacillati</taxon>
        <taxon>Bacillota</taxon>
        <taxon>Bacilli</taxon>
        <taxon>Bacillales</taxon>
        <taxon>Listeriaceae</taxon>
        <taxon>Listeria</taxon>
    </lineage>
</organism>
<keyword evidence="3" id="KW-0813">Transport</keyword>
<keyword evidence="5 8" id="KW-0812">Transmembrane</keyword>
<proteinExistence type="inferred from homology"/>
<evidence type="ECO:0000256" key="7">
    <source>
        <dbReference type="ARBA" id="ARBA00023136"/>
    </source>
</evidence>
<reference evidence="9 10" key="1">
    <citation type="submission" date="2012-12" db="EMBL/GenBank/DDBJ databases">
        <title>Novel taxa of Listeriaceae from agricultural environments in the United States.</title>
        <authorList>
            <person name="den Bakker H.C."/>
            <person name="Allred A."/>
            <person name="Warchocki S."/>
            <person name="Wright E.M."/>
            <person name="Burrell A."/>
            <person name="Nightingale K.K."/>
            <person name="Kephart D."/>
            <person name="Wiedmann M."/>
        </authorList>
    </citation>
    <scope>NUCLEOTIDE SEQUENCE [LARGE SCALE GENOMIC DNA]</scope>
    <source>
        <strain evidence="9 10">FSL S10-1203</strain>
    </source>
</reference>
<feature type="transmembrane region" description="Helical" evidence="8">
    <location>
        <begin position="64"/>
        <end position="84"/>
    </location>
</feature>
<name>W7DVM3_9LIST</name>
<dbReference type="GO" id="GO:0055085">
    <property type="term" value="P:transmembrane transport"/>
    <property type="evidence" value="ECO:0007669"/>
    <property type="project" value="InterPro"/>
</dbReference>
<evidence type="ECO:0000256" key="4">
    <source>
        <dbReference type="ARBA" id="ARBA00022475"/>
    </source>
</evidence>